<evidence type="ECO:0000313" key="1">
    <source>
        <dbReference type="EMBL" id="CAG8857590.1"/>
    </source>
</evidence>
<feature type="non-terminal residue" evidence="1">
    <location>
        <position position="40"/>
    </location>
</feature>
<name>A0ABN7XQF2_GIGMA</name>
<keyword evidence="2" id="KW-1185">Reference proteome</keyword>
<protein>
    <submittedName>
        <fullName evidence="1">36420_t:CDS:1</fullName>
    </submittedName>
</protein>
<sequence length="40" mass="4557">DSNHPMPDNPDRYLVASPELTGFSFCLWMKKEAASPYLPM</sequence>
<organism evidence="1 2">
    <name type="scientific">Gigaspora margarita</name>
    <dbReference type="NCBI Taxonomy" id="4874"/>
    <lineage>
        <taxon>Eukaryota</taxon>
        <taxon>Fungi</taxon>
        <taxon>Fungi incertae sedis</taxon>
        <taxon>Mucoromycota</taxon>
        <taxon>Glomeromycotina</taxon>
        <taxon>Glomeromycetes</taxon>
        <taxon>Diversisporales</taxon>
        <taxon>Gigasporaceae</taxon>
        <taxon>Gigaspora</taxon>
    </lineage>
</organism>
<proteinExistence type="predicted"/>
<feature type="non-terminal residue" evidence="1">
    <location>
        <position position="1"/>
    </location>
</feature>
<dbReference type="EMBL" id="CAJVQB010172641">
    <property type="protein sequence ID" value="CAG8857590.1"/>
    <property type="molecule type" value="Genomic_DNA"/>
</dbReference>
<accession>A0ABN7XQF2</accession>
<gene>
    <name evidence="1" type="ORF">GMARGA_LOCUS46409</name>
</gene>
<evidence type="ECO:0000313" key="2">
    <source>
        <dbReference type="Proteomes" id="UP000789901"/>
    </source>
</evidence>
<comment type="caution">
    <text evidence="1">The sequence shown here is derived from an EMBL/GenBank/DDBJ whole genome shotgun (WGS) entry which is preliminary data.</text>
</comment>
<reference evidence="1 2" key="1">
    <citation type="submission" date="2021-06" db="EMBL/GenBank/DDBJ databases">
        <authorList>
            <person name="Kallberg Y."/>
            <person name="Tangrot J."/>
            <person name="Rosling A."/>
        </authorList>
    </citation>
    <scope>NUCLEOTIDE SEQUENCE [LARGE SCALE GENOMIC DNA]</scope>
    <source>
        <strain evidence="1 2">120-4 pot B 10/14</strain>
    </source>
</reference>
<dbReference type="Proteomes" id="UP000789901">
    <property type="component" value="Unassembled WGS sequence"/>
</dbReference>